<keyword evidence="6 10" id="KW-0472">Membrane</keyword>
<proteinExistence type="inferred from homology"/>
<evidence type="ECO:0000256" key="3">
    <source>
        <dbReference type="ARBA" id="ARBA00022481"/>
    </source>
</evidence>
<dbReference type="PRINTS" id="PR00260">
    <property type="entry name" value="CHEMTRNSDUCR"/>
</dbReference>
<evidence type="ECO:0000313" key="14">
    <source>
        <dbReference type="Proteomes" id="UP000557193"/>
    </source>
</evidence>
<dbReference type="SMART" id="SM00283">
    <property type="entry name" value="MA"/>
    <property type="match status" value="1"/>
</dbReference>
<dbReference type="CDD" id="cd11386">
    <property type="entry name" value="MCP_signal"/>
    <property type="match status" value="1"/>
</dbReference>
<keyword evidence="5 10" id="KW-1133">Transmembrane helix</keyword>
<dbReference type="Proteomes" id="UP000557193">
    <property type="component" value="Unassembled WGS sequence"/>
</dbReference>
<feature type="domain" description="HAMP" evidence="12">
    <location>
        <begin position="201"/>
        <end position="255"/>
    </location>
</feature>
<dbReference type="GO" id="GO:0007165">
    <property type="term" value="P:signal transduction"/>
    <property type="evidence" value="ECO:0007669"/>
    <property type="project" value="UniProtKB-KW"/>
</dbReference>
<evidence type="ECO:0000256" key="4">
    <source>
        <dbReference type="ARBA" id="ARBA00022692"/>
    </source>
</evidence>
<dbReference type="PROSITE" id="PS50111">
    <property type="entry name" value="CHEMOTAXIS_TRANSDUC_2"/>
    <property type="match status" value="1"/>
</dbReference>
<dbReference type="CDD" id="cd06225">
    <property type="entry name" value="HAMP"/>
    <property type="match status" value="1"/>
</dbReference>
<evidence type="ECO:0000256" key="9">
    <source>
        <dbReference type="PROSITE-ProRule" id="PRU00284"/>
    </source>
</evidence>
<dbReference type="Pfam" id="PF00672">
    <property type="entry name" value="HAMP"/>
    <property type="match status" value="1"/>
</dbReference>
<evidence type="ECO:0000256" key="10">
    <source>
        <dbReference type="SAM" id="Phobius"/>
    </source>
</evidence>
<keyword evidence="14" id="KW-1185">Reference proteome</keyword>
<comment type="similarity">
    <text evidence="8">Belongs to the methyl-accepting chemotaxis (MCP) protein family.</text>
</comment>
<feature type="transmembrane region" description="Helical" evidence="10">
    <location>
        <begin position="182"/>
        <end position="204"/>
    </location>
</feature>
<keyword evidence="7 9" id="KW-0807">Transducer</keyword>
<evidence type="ECO:0000259" key="12">
    <source>
        <dbReference type="PROSITE" id="PS50885"/>
    </source>
</evidence>
<sequence length="532" mass="57795">MNFSIVRVMWGSALLVVALAVGLSVWVSTEIAALDQVDHRAVQLSEAREQTQELRYHLAQVQQFYTDASLTQEREPAEEAAANYREALSLLEQLARLAPAYAPQLQKLRTPVDELDAVGKRMFEAYSSAGKAAGDQVMSDFDARSAEVIARFAELQKPLSEDYAEALTHGEALREELHYSSLAAWSLVVLVIIGSTWLIHLRVLPPIRRLSRSLERLSEGSGDLTREIRQDAEDEIGAVVSAFNRFVAGLRQQIATVADVAHTLDHSSTQLVSDAQAAEQSAEVLRVEVEQVATAVNEMAMTVQGVAEHAHDSSAQTADANREAHSAIQVVDATISDIRVLASEVGKAAQVIEELEGHSREIGGVLEVIRTIAEQTNLLALNAAIEAARAGEQGRGFAVVADEVRTLASRTQASTEEINSMIERLQKSSRTAVAVMEESRLHAEHGVAQAEGAGQALRSISARVAAVSERSLQIAEAAREQSLVSEEINRRISSLSEEAGRTVELAETTLQRGRHAGENAHRLEGIVGQFKY</sequence>
<evidence type="ECO:0000256" key="7">
    <source>
        <dbReference type="ARBA" id="ARBA00023224"/>
    </source>
</evidence>
<dbReference type="GO" id="GO:0004888">
    <property type="term" value="F:transmembrane signaling receptor activity"/>
    <property type="evidence" value="ECO:0007669"/>
    <property type="project" value="InterPro"/>
</dbReference>
<dbReference type="Pfam" id="PF00015">
    <property type="entry name" value="MCPsignal"/>
    <property type="match status" value="1"/>
</dbReference>
<dbReference type="GO" id="GO:0005886">
    <property type="term" value="C:plasma membrane"/>
    <property type="evidence" value="ECO:0007669"/>
    <property type="project" value="UniProtKB-SubCell"/>
</dbReference>
<feature type="domain" description="Methyl-accepting transducer" evidence="11">
    <location>
        <begin position="260"/>
        <end position="496"/>
    </location>
</feature>
<protein>
    <submittedName>
        <fullName evidence="13">Methyl-accepting chemotaxis protein</fullName>
    </submittedName>
</protein>
<reference evidence="13 14" key="1">
    <citation type="submission" date="2020-08" db="EMBL/GenBank/DDBJ databases">
        <title>Functional genomics of gut bacteria from endangered species of beetles.</title>
        <authorList>
            <person name="Carlos-Shanley C."/>
        </authorList>
    </citation>
    <scope>NUCLEOTIDE SEQUENCE [LARGE SCALE GENOMIC DNA]</scope>
    <source>
        <strain evidence="13 14">S00202</strain>
    </source>
</reference>
<comment type="subcellular location">
    <subcellularLocation>
        <location evidence="1">Cell membrane</location>
        <topology evidence="1">Multi-pass membrane protein</topology>
    </subcellularLocation>
</comment>
<dbReference type="PROSITE" id="PS50885">
    <property type="entry name" value="HAMP"/>
    <property type="match status" value="1"/>
</dbReference>
<dbReference type="PANTHER" id="PTHR32089">
    <property type="entry name" value="METHYL-ACCEPTING CHEMOTAXIS PROTEIN MCPB"/>
    <property type="match status" value="1"/>
</dbReference>
<keyword evidence="4 10" id="KW-0812">Transmembrane</keyword>
<organism evidence="13 14">
    <name type="scientific">Pseudomonas fluvialis</name>
    <dbReference type="NCBI Taxonomy" id="1793966"/>
    <lineage>
        <taxon>Bacteria</taxon>
        <taxon>Pseudomonadati</taxon>
        <taxon>Pseudomonadota</taxon>
        <taxon>Gammaproteobacteria</taxon>
        <taxon>Pseudomonadales</taxon>
        <taxon>Pseudomonadaceae</taxon>
        <taxon>Pseudomonas</taxon>
    </lineage>
</organism>
<evidence type="ECO:0000256" key="2">
    <source>
        <dbReference type="ARBA" id="ARBA00022475"/>
    </source>
</evidence>
<keyword evidence="2" id="KW-1003">Cell membrane</keyword>
<dbReference type="FunFam" id="1.10.287.950:FF:000001">
    <property type="entry name" value="Methyl-accepting chemotaxis sensory transducer"/>
    <property type="match status" value="1"/>
</dbReference>
<dbReference type="SUPFAM" id="SSF58104">
    <property type="entry name" value="Methyl-accepting chemotaxis protein (MCP) signaling domain"/>
    <property type="match status" value="1"/>
</dbReference>
<dbReference type="InterPro" id="IPR004090">
    <property type="entry name" value="Chemotax_Me-accpt_rcpt"/>
</dbReference>
<name>A0A7X0BVZ2_9PSED</name>
<dbReference type="EMBL" id="JACHLL010000004">
    <property type="protein sequence ID" value="MBB6342476.1"/>
    <property type="molecule type" value="Genomic_DNA"/>
</dbReference>
<dbReference type="PANTHER" id="PTHR32089:SF119">
    <property type="entry name" value="METHYL-ACCEPTING CHEMOTAXIS PROTEIN CTPL"/>
    <property type="match status" value="1"/>
</dbReference>
<evidence type="ECO:0000256" key="5">
    <source>
        <dbReference type="ARBA" id="ARBA00022989"/>
    </source>
</evidence>
<accession>A0A7X0BVZ2</accession>
<gene>
    <name evidence="13" type="ORF">HNP49_002658</name>
</gene>
<keyword evidence="3" id="KW-0488">Methylation</keyword>
<evidence type="ECO:0000256" key="1">
    <source>
        <dbReference type="ARBA" id="ARBA00004651"/>
    </source>
</evidence>
<dbReference type="InterPro" id="IPR003660">
    <property type="entry name" value="HAMP_dom"/>
</dbReference>
<dbReference type="AlphaFoldDB" id="A0A7X0BVZ2"/>
<evidence type="ECO:0000259" key="11">
    <source>
        <dbReference type="PROSITE" id="PS50111"/>
    </source>
</evidence>
<evidence type="ECO:0000256" key="8">
    <source>
        <dbReference type="ARBA" id="ARBA00029447"/>
    </source>
</evidence>
<comment type="caution">
    <text evidence="13">The sequence shown here is derived from an EMBL/GenBank/DDBJ whole genome shotgun (WGS) entry which is preliminary data.</text>
</comment>
<dbReference type="Gene3D" id="1.10.287.950">
    <property type="entry name" value="Methyl-accepting chemotaxis protein"/>
    <property type="match status" value="1"/>
</dbReference>
<dbReference type="InterPro" id="IPR004089">
    <property type="entry name" value="MCPsignal_dom"/>
</dbReference>
<dbReference type="SMART" id="SM00304">
    <property type="entry name" value="HAMP"/>
    <property type="match status" value="1"/>
</dbReference>
<dbReference type="GO" id="GO:0006935">
    <property type="term" value="P:chemotaxis"/>
    <property type="evidence" value="ECO:0007669"/>
    <property type="project" value="InterPro"/>
</dbReference>
<evidence type="ECO:0000256" key="6">
    <source>
        <dbReference type="ARBA" id="ARBA00023136"/>
    </source>
</evidence>
<evidence type="ECO:0000313" key="13">
    <source>
        <dbReference type="EMBL" id="MBB6342476.1"/>
    </source>
</evidence>